<feature type="domain" description="HNH nuclease" evidence="2">
    <location>
        <begin position="155"/>
        <end position="241"/>
    </location>
</feature>
<feature type="region of interest" description="Disordered" evidence="1">
    <location>
        <begin position="29"/>
        <end position="51"/>
    </location>
</feature>
<feature type="compositionally biased region" description="Low complexity" evidence="1">
    <location>
        <begin position="118"/>
        <end position="134"/>
    </location>
</feature>
<feature type="compositionally biased region" description="Polar residues" evidence="1">
    <location>
        <begin position="397"/>
        <end position="418"/>
    </location>
</feature>
<evidence type="ECO:0000259" key="2">
    <source>
        <dbReference type="Pfam" id="PF13391"/>
    </source>
</evidence>
<evidence type="ECO:0000256" key="1">
    <source>
        <dbReference type="SAM" id="MobiDB-lite"/>
    </source>
</evidence>
<dbReference type="GeneID" id="63752462"/>
<accession>A0A1L9R5G5</accession>
<feature type="compositionally biased region" description="Acidic residues" evidence="1">
    <location>
        <begin position="373"/>
        <end position="385"/>
    </location>
</feature>
<protein>
    <recommendedName>
        <fullName evidence="2">HNH nuclease domain-containing protein</fullName>
    </recommendedName>
</protein>
<proteinExistence type="predicted"/>
<feature type="region of interest" description="Disordered" evidence="1">
    <location>
        <begin position="115"/>
        <end position="143"/>
    </location>
</feature>
<dbReference type="OrthoDB" id="5416097at2759"/>
<name>A0A1L9R5G5_ASPWE</name>
<evidence type="ECO:0000313" key="3">
    <source>
        <dbReference type="EMBL" id="OJJ30176.1"/>
    </source>
</evidence>
<evidence type="ECO:0000313" key="4">
    <source>
        <dbReference type="Proteomes" id="UP000184383"/>
    </source>
</evidence>
<dbReference type="AlphaFoldDB" id="A0A1L9R5G5"/>
<sequence>MSAHSTAMELDDPPPTAVRQRSVTAIFRGSPLAAPLPPPPSPPPPPPADDREILLRELGLALETRAVPASFWACVQVADISALRSFVRDAQASPRLCTILSDNFYSIPRVWMQKPPRDSTSSSASSSSQDSQKSGGVPRSRSAKKIAFTRDRGKCVITGRPVVQVCHIFPHYLLKKKSTDLTKSLPDLWKLLSLFFDHDRVFQWKSAIFPDPKNPTDSIPENLVCLGTNIHEDWTAGCLAFKPVSLSPNGCELKIEFHWLPREPHGPDDDVDLSRVPLSSAGLDESGGRVAYNDKRKPIKSGDEFILTTHNPETHPLPSFTLLEMAWKLNQIVALSAAADDTELEDDDDDDDDNLPVLTTKKDIKNWMSEPFANDDEDDDEDDNDLSFQDSDDLRLSESSASTTHSPLKSRTNAQVAQGSALEPAGLADDA</sequence>
<keyword evidence="4" id="KW-1185">Reference proteome</keyword>
<dbReference type="VEuPathDB" id="FungiDB:ASPWEDRAFT_45738"/>
<gene>
    <name evidence="3" type="ORF">ASPWEDRAFT_45738</name>
</gene>
<dbReference type="InterPro" id="IPR003615">
    <property type="entry name" value="HNH_nuc"/>
</dbReference>
<feature type="compositionally biased region" description="Pro residues" evidence="1">
    <location>
        <begin position="34"/>
        <end position="47"/>
    </location>
</feature>
<reference evidence="4" key="1">
    <citation type="journal article" date="2017" name="Genome Biol.">
        <title>Comparative genomics reveals high biological diversity and specific adaptations in the industrially and medically important fungal genus Aspergillus.</title>
        <authorList>
            <person name="de Vries R.P."/>
            <person name="Riley R."/>
            <person name="Wiebenga A."/>
            <person name="Aguilar-Osorio G."/>
            <person name="Amillis S."/>
            <person name="Uchima C.A."/>
            <person name="Anderluh G."/>
            <person name="Asadollahi M."/>
            <person name="Askin M."/>
            <person name="Barry K."/>
            <person name="Battaglia E."/>
            <person name="Bayram O."/>
            <person name="Benocci T."/>
            <person name="Braus-Stromeyer S.A."/>
            <person name="Caldana C."/>
            <person name="Canovas D."/>
            <person name="Cerqueira G.C."/>
            <person name="Chen F."/>
            <person name="Chen W."/>
            <person name="Choi C."/>
            <person name="Clum A."/>
            <person name="Dos Santos R.A."/>
            <person name="Damasio A.R."/>
            <person name="Diallinas G."/>
            <person name="Emri T."/>
            <person name="Fekete E."/>
            <person name="Flipphi M."/>
            <person name="Freyberg S."/>
            <person name="Gallo A."/>
            <person name="Gournas C."/>
            <person name="Habgood R."/>
            <person name="Hainaut M."/>
            <person name="Harispe M.L."/>
            <person name="Henrissat B."/>
            <person name="Hilden K.S."/>
            <person name="Hope R."/>
            <person name="Hossain A."/>
            <person name="Karabika E."/>
            <person name="Karaffa L."/>
            <person name="Karanyi Z."/>
            <person name="Krasevec N."/>
            <person name="Kuo A."/>
            <person name="Kusch H."/>
            <person name="LaButti K."/>
            <person name="Lagendijk E.L."/>
            <person name="Lapidus A."/>
            <person name="Levasseur A."/>
            <person name="Lindquist E."/>
            <person name="Lipzen A."/>
            <person name="Logrieco A.F."/>
            <person name="MacCabe A."/>
            <person name="Maekelae M.R."/>
            <person name="Malavazi I."/>
            <person name="Melin P."/>
            <person name="Meyer V."/>
            <person name="Mielnichuk N."/>
            <person name="Miskei M."/>
            <person name="Molnar A.P."/>
            <person name="Mule G."/>
            <person name="Ngan C.Y."/>
            <person name="Orejas M."/>
            <person name="Orosz E."/>
            <person name="Ouedraogo J.P."/>
            <person name="Overkamp K.M."/>
            <person name="Park H.-S."/>
            <person name="Perrone G."/>
            <person name="Piumi F."/>
            <person name="Punt P.J."/>
            <person name="Ram A.F."/>
            <person name="Ramon A."/>
            <person name="Rauscher S."/>
            <person name="Record E."/>
            <person name="Riano-Pachon D.M."/>
            <person name="Robert V."/>
            <person name="Roehrig J."/>
            <person name="Ruller R."/>
            <person name="Salamov A."/>
            <person name="Salih N.S."/>
            <person name="Samson R.A."/>
            <person name="Sandor E."/>
            <person name="Sanguinetti M."/>
            <person name="Schuetze T."/>
            <person name="Sepcic K."/>
            <person name="Shelest E."/>
            <person name="Sherlock G."/>
            <person name="Sophianopoulou V."/>
            <person name="Squina F.M."/>
            <person name="Sun H."/>
            <person name="Susca A."/>
            <person name="Todd R.B."/>
            <person name="Tsang A."/>
            <person name="Unkles S.E."/>
            <person name="van de Wiele N."/>
            <person name="van Rossen-Uffink D."/>
            <person name="Oliveira J.V."/>
            <person name="Vesth T.C."/>
            <person name="Visser J."/>
            <person name="Yu J.-H."/>
            <person name="Zhou M."/>
            <person name="Andersen M.R."/>
            <person name="Archer D.B."/>
            <person name="Baker S.E."/>
            <person name="Benoit I."/>
            <person name="Brakhage A.A."/>
            <person name="Braus G.H."/>
            <person name="Fischer R."/>
            <person name="Frisvad J.C."/>
            <person name="Goldman G.H."/>
            <person name="Houbraken J."/>
            <person name="Oakley B."/>
            <person name="Pocsi I."/>
            <person name="Scazzocchio C."/>
            <person name="Seiboth B."/>
            <person name="vanKuyk P.A."/>
            <person name="Wortman J."/>
            <person name="Dyer P.S."/>
            <person name="Grigoriev I.V."/>
        </authorList>
    </citation>
    <scope>NUCLEOTIDE SEQUENCE [LARGE SCALE GENOMIC DNA]</scope>
    <source>
        <strain evidence="4">DTO 134E9</strain>
    </source>
</reference>
<dbReference type="RefSeq" id="XP_040683853.1">
    <property type="nucleotide sequence ID" value="XM_040836614.1"/>
</dbReference>
<dbReference type="Proteomes" id="UP000184383">
    <property type="component" value="Unassembled WGS sequence"/>
</dbReference>
<organism evidence="3 4">
    <name type="scientific">Aspergillus wentii DTO 134E9</name>
    <dbReference type="NCBI Taxonomy" id="1073089"/>
    <lineage>
        <taxon>Eukaryota</taxon>
        <taxon>Fungi</taxon>
        <taxon>Dikarya</taxon>
        <taxon>Ascomycota</taxon>
        <taxon>Pezizomycotina</taxon>
        <taxon>Eurotiomycetes</taxon>
        <taxon>Eurotiomycetidae</taxon>
        <taxon>Eurotiales</taxon>
        <taxon>Aspergillaceae</taxon>
        <taxon>Aspergillus</taxon>
        <taxon>Aspergillus subgen. Cremei</taxon>
    </lineage>
</organism>
<feature type="region of interest" description="Disordered" evidence="1">
    <location>
        <begin position="367"/>
        <end position="431"/>
    </location>
</feature>
<dbReference type="EMBL" id="KV878217">
    <property type="protein sequence ID" value="OJJ30176.1"/>
    <property type="molecule type" value="Genomic_DNA"/>
</dbReference>
<dbReference type="Pfam" id="PF13391">
    <property type="entry name" value="HNH_2"/>
    <property type="match status" value="1"/>
</dbReference>